<organism evidence="3 4">
    <name type="scientific">Candidatus Allocopromorpha excrementigallinarum</name>
    <dbReference type="NCBI Taxonomy" id="2840742"/>
    <lineage>
        <taxon>Bacteria</taxon>
        <taxon>Bacillati</taxon>
        <taxon>Bacillota</taxon>
        <taxon>Clostridia</taxon>
        <taxon>Eubacteriales</taxon>
        <taxon>Eubacteriaceae</taxon>
        <taxon>Eubacteriaceae incertae sedis</taxon>
        <taxon>Candidatus Allocopromorpha</taxon>
    </lineage>
</organism>
<dbReference type="AlphaFoldDB" id="A0A9D1I0N1"/>
<accession>A0A9D1I0N1</accession>
<dbReference type="Proteomes" id="UP000824090">
    <property type="component" value="Unassembled WGS sequence"/>
</dbReference>
<comment type="caution">
    <text evidence="3">The sequence shown here is derived from an EMBL/GenBank/DDBJ whole genome shotgun (WGS) entry which is preliminary data.</text>
</comment>
<dbReference type="EMBL" id="DVMP01000128">
    <property type="protein sequence ID" value="HIU26206.1"/>
    <property type="molecule type" value="Genomic_DNA"/>
</dbReference>
<reference evidence="3" key="2">
    <citation type="journal article" date="2021" name="PeerJ">
        <title>Extensive microbial diversity within the chicken gut microbiome revealed by metagenomics and culture.</title>
        <authorList>
            <person name="Gilroy R."/>
            <person name="Ravi A."/>
            <person name="Getino M."/>
            <person name="Pursley I."/>
            <person name="Horton D.L."/>
            <person name="Alikhan N.F."/>
            <person name="Baker D."/>
            <person name="Gharbi K."/>
            <person name="Hall N."/>
            <person name="Watson M."/>
            <person name="Adriaenssens E.M."/>
            <person name="Foster-Nyarko E."/>
            <person name="Jarju S."/>
            <person name="Secka A."/>
            <person name="Antonio M."/>
            <person name="Oren A."/>
            <person name="Chaudhuri R.R."/>
            <person name="La Ragione R."/>
            <person name="Hildebrand F."/>
            <person name="Pallen M.J."/>
        </authorList>
    </citation>
    <scope>NUCLEOTIDE SEQUENCE</scope>
    <source>
        <strain evidence="3">ChiHcec3-6078</strain>
    </source>
</reference>
<feature type="non-terminal residue" evidence="3">
    <location>
        <position position="339"/>
    </location>
</feature>
<sequence>MKILLTSDWYLSAANGVATSVSNLRKGLEERGHEVRLLTLAAGHYSYEEAGVTYIGSVSAEAVYPGARIRLLSGKSLIKALMEWKPDILHSNCEFSTFHYARKISRDLNIPIVHTCHTVYENYSHYIMPGRKMGKKAADKLYRWVGKKADCLIAPTEKTADILRDCGVAAPVYVAPTGIDREAFMQEKSRIKGRIIRKEMKIPEEYTVLIFLGRLGKEKNCEELLRAFIRAKKEKTILIFAGDGPCRQELERQVKILKGEDIVRFTGLIPREETAAYYRAADLFVSASSSEAQGLTYLEALASGLPLLCREDSCLRNVLLNGVNGWQYSSEEEFRRRLN</sequence>
<dbReference type="PANTHER" id="PTHR45947">
    <property type="entry name" value="SULFOQUINOVOSYL TRANSFERASE SQD2"/>
    <property type="match status" value="1"/>
</dbReference>
<dbReference type="Pfam" id="PF00534">
    <property type="entry name" value="Glycos_transf_1"/>
    <property type="match status" value="1"/>
</dbReference>
<dbReference type="GO" id="GO:0016758">
    <property type="term" value="F:hexosyltransferase activity"/>
    <property type="evidence" value="ECO:0007669"/>
    <property type="project" value="TreeGrafter"/>
</dbReference>
<dbReference type="Pfam" id="PF13439">
    <property type="entry name" value="Glyco_transf_4"/>
    <property type="match status" value="1"/>
</dbReference>
<reference evidence="3" key="1">
    <citation type="submission" date="2020-10" db="EMBL/GenBank/DDBJ databases">
        <authorList>
            <person name="Gilroy R."/>
        </authorList>
    </citation>
    <scope>NUCLEOTIDE SEQUENCE</scope>
    <source>
        <strain evidence="3">ChiHcec3-6078</strain>
    </source>
</reference>
<proteinExistence type="predicted"/>
<gene>
    <name evidence="3" type="ORF">IAC50_06925</name>
</gene>
<name>A0A9D1I0N1_9FIRM</name>
<evidence type="ECO:0000313" key="4">
    <source>
        <dbReference type="Proteomes" id="UP000824090"/>
    </source>
</evidence>
<feature type="domain" description="Glycosyltransferase subfamily 4-like N-terminal" evidence="2">
    <location>
        <begin position="15"/>
        <end position="182"/>
    </location>
</feature>
<dbReference type="SUPFAM" id="SSF53756">
    <property type="entry name" value="UDP-Glycosyltransferase/glycogen phosphorylase"/>
    <property type="match status" value="1"/>
</dbReference>
<dbReference type="InterPro" id="IPR050194">
    <property type="entry name" value="Glycosyltransferase_grp1"/>
</dbReference>
<dbReference type="InterPro" id="IPR001296">
    <property type="entry name" value="Glyco_trans_1"/>
</dbReference>
<evidence type="ECO:0000259" key="2">
    <source>
        <dbReference type="Pfam" id="PF13439"/>
    </source>
</evidence>
<evidence type="ECO:0000313" key="3">
    <source>
        <dbReference type="EMBL" id="HIU26206.1"/>
    </source>
</evidence>
<dbReference type="InterPro" id="IPR028098">
    <property type="entry name" value="Glyco_trans_4-like_N"/>
</dbReference>
<evidence type="ECO:0000259" key="1">
    <source>
        <dbReference type="Pfam" id="PF00534"/>
    </source>
</evidence>
<dbReference type="PANTHER" id="PTHR45947:SF3">
    <property type="entry name" value="SULFOQUINOVOSYL TRANSFERASE SQD2"/>
    <property type="match status" value="1"/>
</dbReference>
<feature type="domain" description="Glycosyl transferase family 1" evidence="1">
    <location>
        <begin position="196"/>
        <end position="331"/>
    </location>
</feature>
<protein>
    <submittedName>
        <fullName evidence="3">Glycosyltransferase</fullName>
    </submittedName>
</protein>
<dbReference type="Gene3D" id="3.40.50.2000">
    <property type="entry name" value="Glycogen Phosphorylase B"/>
    <property type="match status" value="2"/>
</dbReference>